<organism evidence="2 3">
    <name type="scientific">Ferroplasma acidarmanus Fer1</name>
    <dbReference type="NCBI Taxonomy" id="333146"/>
    <lineage>
        <taxon>Archaea</taxon>
        <taxon>Methanobacteriati</taxon>
        <taxon>Thermoplasmatota</taxon>
        <taxon>Thermoplasmata</taxon>
        <taxon>Thermoplasmatales</taxon>
        <taxon>Ferroplasmaceae</taxon>
        <taxon>Ferroplasma</taxon>
    </lineage>
</organism>
<dbReference type="EMBL" id="CP004145">
    <property type="protein sequence ID" value="AGO61502.1"/>
    <property type="molecule type" value="Genomic_DNA"/>
</dbReference>
<dbReference type="Gene3D" id="2.60.120.10">
    <property type="entry name" value="Jelly Rolls"/>
    <property type="match status" value="1"/>
</dbReference>
<dbReference type="PANTHER" id="PTHR40112:SF1">
    <property type="entry name" value="H2HPP ISOMERASE"/>
    <property type="match status" value="1"/>
</dbReference>
<dbReference type="InterPro" id="IPR013096">
    <property type="entry name" value="Cupin_2"/>
</dbReference>
<keyword evidence="3" id="KW-1185">Reference proteome</keyword>
<accession>S0ARS4</accession>
<proteinExistence type="predicted"/>
<dbReference type="KEGG" id="fac:FACI_IFERC01G1522"/>
<dbReference type="InterPro" id="IPR025499">
    <property type="entry name" value="KdgF"/>
</dbReference>
<evidence type="ECO:0000313" key="2">
    <source>
        <dbReference type="EMBL" id="AGO61502.1"/>
    </source>
</evidence>
<dbReference type="HOGENOM" id="CLU_134269_0_0_2"/>
<evidence type="ECO:0000259" key="1">
    <source>
        <dbReference type="Pfam" id="PF07883"/>
    </source>
</evidence>
<dbReference type="CDD" id="cd02238">
    <property type="entry name" value="cupin_KdgF"/>
    <property type="match status" value="1"/>
</dbReference>
<dbReference type="Pfam" id="PF07883">
    <property type="entry name" value="Cupin_2"/>
    <property type="match status" value="1"/>
</dbReference>
<protein>
    <submittedName>
        <fullName evidence="2">Cupin 2 protein</fullName>
    </submittedName>
</protein>
<dbReference type="InterPro" id="IPR052535">
    <property type="entry name" value="Bacilysin_H2HPP_isomerase"/>
</dbReference>
<reference evidence="2 3" key="1">
    <citation type="journal article" date="2007" name="Proc. Natl. Acad. Sci. U.S.A.">
        <title>Genome dynamics in a natural archaeal population.</title>
        <authorList>
            <person name="Allen E.E."/>
            <person name="Tyson G.W."/>
            <person name="Whitaker R.J."/>
            <person name="Detter J.C."/>
            <person name="Richardson P.M."/>
            <person name="Banfield J.F."/>
        </authorList>
    </citation>
    <scope>NUCLEOTIDE SEQUENCE [LARGE SCALE GENOMIC DNA]</scope>
    <source>
        <strain evidence="3">fer1</strain>
    </source>
</reference>
<dbReference type="Proteomes" id="UP000014660">
    <property type="component" value="Chromosome"/>
</dbReference>
<dbReference type="InterPro" id="IPR011051">
    <property type="entry name" value="RmlC_Cupin_sf"/>
</dbReference>
<evidence type="ECO:0000313" key="3">
    <source>
        <dbReference type="Proteomes" id="UP000014660"/>
    </source>
</evidence>
<dbReference type="InterPro" id="IPR014710">
    <property type="entry name" value="RmlC-like_jellyroll"/>
</dbReference>
<name>S0ARS4_FERAC</name>
<dbReference type="PIRSF" id="PIRSF029883">
    <property type="entry name" value="KdgF"/>
    <property type="match status" value="1"/>
</dbReference>
<dbReference type="PANTHER" id="PTHR40112">
    <property type="entry name" value="H2HPP ISOMERASE"/>
    <property type="match status" value="1"/>
</dbReference>
<sequence>MFYHIMAEIVKYRWDNVKKEKLSETFYRQMVYGDKVMVAQLDIRKGSIVPEHSHENEQITWIMKGKLHFKIGGKEMDVGAGEVLIIPSNTKHEAIALEDTLDIDIFSPRREDWISGTDSYLRK</sequence>
<gene>
    <name evidence="2" type="ORF">FACI_IFERC00001G1522</name>
</gene>
<dbReference type="AlphaFoldDB" id="S0ARS4"/>
<feature type="domain" description="Cupin type-2" evidence="1">
    <location>
        <begin position="43"/>
        <end position="100"/>
    </location>
</feature>
<dbReference type="SUPFAM" id="SSF51182">
    <property type="entry name" value="RmlC-like cupins"/>
    <property type="match status" value="1"/>
</dbReference>